<protein>
    <submittedName>
        <fullName evidence="4">Retinol-binding protein 1</fullName>
    </submittedName>
</protein>
<reference evidence="5" key="1">
    <citation type="journal article" date="2013" name="Science">
        <title>Comparative analysis of bat genomes provides insight into the evolution of flight and immunity.</title>
        <authorList>
            <person name="Zhang G."/>
            <person name="Cowled C."/>
            <person name="Shi Z."/>
            <person name="Huang Z."/>
            <person name="Bishop-Lilly K.A."/>
            <person name="Fang X."/>
            <person name="Wynne J.W."/>
            <person name="Xiong Z."/>
            <person name="Baker M.L."/>
            <person name="Zhao W."/>
            <person name="Tachedjian M."/>
            <person name="Zhu Y."/>
            <person name="Zhou P."/>
            <person name="Jiang X."/>
            <person name="Ng J."/>
            <person name="Yang L."/>
            <person name="Wu L."/>
            <person name="Xiao J."/>
            <person name="Feng Y."/>
            <person name="Chen Y."/>
            <person name="Sun X."/>
            <person name="Zhang Y."/>
            <person name="Marsh G.A."/>
            <person name="Crameri G."/>
            <person name="Broder C.C."/>
            <person name="Frey K.G."/>
            <person name="Wang L.F."/>
            <person name="Wang J."/>
        </authorList>
    </citation>
    <scope>NUCLEOTIDE SEQUENCE [LARGE SCALE GENOMIC DNA]</scope>
</reference>
<dbReference type="STRING" id="9402.L5L093"/>
<dbReference type="Proteomes" id="UP000010552">
    <property type="component" value="Unassembled WGS sequence"/>
</dbReference>
<dbReference type="AlphaFoldDB" id="L5L093"/>
<gene>
    <name evidence="4" type="ORF">PAL_GLEAN10015930</name>
</gene>
<feature type="region of interest" description="Disordered" evidence="2">
    <location>
        <begin position="1"/>
        <end position="61"/>
    </location>
</feature>
<name>L5L093_PTEAL</name>
<dbReference type="InParanoid" id="L5L093"/>
<dbReference type="InterPro" id="IPR031259">
    <property type="entry name" value="ILBP"/>
</dbReference>
<dbReference type="SUPFAM" id="SSF50814">
    <property type="entry name" value="Lipocalins"/>
    <property type="match status" value="1"/>
</dbReference>
<accession>L5L093</accession>
<dbReference type="Pfam" id="PF00061">
    <property type="entry name" value="Lipocalin"/>
    <property type="match status" value="1"/>
</dbReference>
<dbReference type="EMBL" id="KB030438">
    <property type="protein sequence ID" value="ELK16691.1"/>
    <property type="molecule type" value="Genomic_DNA"/>
</dbReference>
<dbReference type="InterPro" id="IPR000566">
    <property type="entry name" value="Lipocln_cytosolic_FA-bd_dom"/>
</dbReference>
<proteinExistence type="inferred from homology"/>
<feature type="compositionally biased region" description="Low complexity" evidence="2">
    <location>
        <begin position="8"/>
        <end position="19"/>
    </location>
</feature>
<dbReference type="InterPro" id="IPR012674">
    <property type="entry name" value="Calycin"/>
</dbReference>
<evidence type="ECO:0000256" key="2">
    <source>
        <dbReference type="SAM" id="MobiDB-lite"/>
    </source>
</evidence>
<feature type="domain" description="Lipocalin/cytosolic fatty-acid binding" evidence="3">
    <location>
        <begin position="66"/>
        <end position="157"/>
    </location>
</feature>
<dbReference type="PANTHER" id="PTHR11955">
    <property type="entry name" value="FATTY ACID BINDING PROTEIN"/>
    <property type="match status" value="1"/>
</dbReference>
<evidence type="ECO:0000313" key="4">
    <source>
        <dbReference type="EMBL" id="ELK16691.1"/>
    </source>
</evidence>
<dbReference type="GO" id="GO:0008289">
    <property type="term" value="F:lipid binding"/>
    <property type="evidence" value="ECO:0007669"/>
    <property type="project" value="InterPro"/>
</dbReference>
<evidence type="ECO:0000313" key="5">
    <source>
        <dbReference type="Proteomes" id="UP000010552"/>
    </source>
</evidence>
<evidence type="ECO:0000259" key="3">
    <source>
        <dbReference type="Pfam" id="PF00061"/>
    </source>
</evidence>
<comment type="similarity">
    <text evidence="1">Belongs to the calycin superfamily. Fatty-acid binding protein (FABP) family.</text>
</comment>
<evidence type="ECO:0000256" key="1">
    <source>
        <dbReference type="ARBA" id="ARBA00008390"/>
    </source>
</evidence>
<dbReference type="FunCoup" id="L5L093">
    <property type="interactions" value="139"/>
</dbReference>
<sequence length="190" mass="20814">MDPPAGFVRARNPAVAAPRSPLPPQGAHFPAAHQPGRIGGRCPSRAESRSRPLRGRPAPVAPRNADVNVALRKIANLLKPDKEIVQDGDHMIIRTLSTFRNYIMDFQIGKEFEEDLTGIDDRKCMTTVSWDGDKLLCVQKGEKEGRGWTQWIEGDELHLVGSWGCEEVGQARLGLGSALKLLFLGPGEDA</sequence>
<keyword evidence="5" id="KW-1185">Reference proteome</keyword>
<dbReference type="Gene3D" id="2.40.128.20">
    <property type="match status" value="1"/>
</dbReference>
<organism evidence="4 5">
    <name type="scientific">Pteropus alecto</name>
    <name type="common">Black flying fox</name>
    <dbReference type="NCBI Taxonomy" id="9402"/>
    <lineage>
        <taxon>Eukaryota</taxon>
        <taxon>Metazoa</taxon>
        <taxon>Chordata</taxon>
        <taxon>Craniata</taxon>
        <taxon>Vertebrata</taxon>
        <taxon>Euteleostomi</taxon>
        <taxon>Mammalia</taxon>
        <taxon>Eutheria</taxon>
        <taxon>Laurasiatheria</taxon>
        <taxon>Chiroptera</taxon>
        <taxon>Yinpterochiroptera</taxon>
        <taxon>Pteropodoidea</taxon>
        <taxon>Pteropodidae</taxon>
        <taxon>Pteropodinae</taxon>
        <taxon>Pteropus</taxon>
    </lineage>
</organism>